<dbReference type="OrthoDB" id="202203at2759"/>
<dbReference type="PANTHER" id="PTHR43735">
    <property type="entry name" value="APOPTOSIS-INDUCING FACTOR 1"/>
    <property type="match status" value="1"/>
</dbReference>
<proteinExistence type="predicted"/>
<accession>A0A0D0V6P7</accession>
<reference evidence="1 2" key="1">
    <citation type="submission" date="2015-01" db="EMBL/GenBank/DDBJ databases">
        <title>The Genome Sequence of Cryptococcus gattii Ram5.</title>
        <authorList>
            <consortium name="The Broad Institute Genomics Platform"/>
            <person name="Cuomo C."/>
            <person name="Litvintseva A."/>
            <person name="Chen Y."/>
            <person name="Heitman J."/>
            <person name="Sun S."/>
            <person name="Springer D."/>
            <person name="Dromer F."/>
            <person name="Young S."/>
            <person name="Zeng Q."/>
            <person name="Gargeya S."/>
            <person name="Abouelleil A."/>
            <person name="Alvarado L."/>
            <person name="Chapman S.B."/>
            <person name="Gainer-Dewar J."/>
            <person name="Goldberg J."/>
            <person name="Griggs A."/>
            <person name="Gujja S."/>
            <person name="Hansen M."/>
            <person name="Howarth C."/>
            <person name="Imamovic A."/>
            <person name="Larimer J."/>
            <person name="Murphy C."/>
            <person name="Naylor J."/>
            <person name="Pearson M."/>
            <person name="Priest M."/>
            <person name="Roberts A."/>
            <person name="Saif S."/>
            <person name="Shea T."/>
            <person name="Sykes S."/>
            <person name="Wortman J."/>
            <person name="Nusbaum C."/>
            <person name="Birren B."/>
        </authorList>
    </citation>
    <scope>NUCLEOTIDE SEQUENCE [LARGE SCALE GENOMIC DNA]</scope>
    <source>
        <strain evidence="1 2">Ram5</strain>
    </source>
</reference>
<dbReference type="AlphaFoldDB" id="A0A0D0V6P7"/>
<dbReference type="HOGENOM" id="CLU_117270_0_0_1"/>
<gene>
    <name evidence="1" type="ORF">I313_01506</name>
</gene>
<evidence type="ECO:0000313" key="2">
    <source>
        <dbReference type="Proteomes" id="UP000053392"/>
    </source>
</evidence>
<dbReference type="EMBL" id="KN847898">
    <property type="protein sequence ID" value="KIR42284.1"/>
    <property type="molecule type" value="Genomic_DNA"/>
</dbReference>
<dbReference type="GO" id="GO:0050660">
    <property type="term" value="F:flavin adenine dinucleotide binding"/>
    <property type="evidence" value="ECO:0007669"/>
    <property type="project" value="TreeGrafter"/>
</dbReference>
<dbReference type="GO" id="GO:0005737">
    <property type="term" value="C:cytoplasm"/>
    <property type="evidence" value="ECO:0007669"/>
    <property type="project" value="TreeGrafter"/>
</dbReference>
<dbReference type="Proteomes" id="UP000053392">
    <property type="component" value="Unassembled WGS sequence"/>
</dbReference>
<dbReference type="SUPFAM" id="SSF51905">
    <property type="entry name" value="FAD/NAD(P)-binding domain"/>
    <property type="match status" value="1"/>
</dbReference>
<evidence type="ECO:0008006" key="3">
    <source>
        <dbReference type="Google" id="ProtNLM"/>
    </source>
</evidence>
<dbReference type="InterPro" id="IPR036188">
    <property type="entry name" value="FAD/NAD-bd_sf"/>
</dbReference>
<organism evidence="1 2">
    <name type="scientific">Cryptococcus deuterogattii Ram5</name>
    <dbReference type="NCBI Taxonomy" id="1296110"/>
    <lineage>
        <taxon>Eukaryota</taxon>
        <taxon>Fungi</taxon>
        <taxon>Dikarya</taxon>
        <taxon>Basidiomycota</taxon>
        <taxon>Agaricomycotina</taxon>
        <taxon>Tremellomycetes</taxon>
        <taxon>Tremellales</taxon>
        <taxon>Cryptococcaceae</taxon>
        <taxon>Cryptococcus</taxon>
        <taxon>Cryptococcus gattii species complex</taxon>
    </lineage>
</organism>
<dbReference type="PANTHER" id="PTHR43735:SF2">
    <property type="entry name" value="FE-REGULATED PROTEIN 8"/>
    <property type="match status" value="1"/>
</dbReference>
<keyword evidence="2" id="KW-1185">Reference proteome</keyword>
<dbReference type="GO" id="GO:0004174">
    <property type="term" value="F:electron-transferring-flavoprotein dehydrogenase activity"/>
    <property type="evidence" value="ECO:0007669"/>
    <property type="project" value="TreeGrafter"/>
</dbReference>
<name>A0A0D0V6P7_9TREE</name>
<protein>
    <recommendedName>
        <fullName evidence="3">FAD/NAD(P)-binding domain-containing protein</fullName>
    </recommendedName>
</protein>
<sequence>MAELNPALISPMTGRIRVLPTQQMCLSSLTFTEDTGKQFSESSTPTDTAPLIFPFSSLIGSDEAQLLTQEDYNHIFATGDCAQTRAIQAGHTAFGQGEVAARNILRLIVKEEEGVEKKNDEELEEYEAPKPLIKHTLGTVSLPSLFVEKLKMAF</sequence>
<evidence type="ECO:0000313" key="1">
    <source>
        <dbReference type="EMBL" id="KIR42284.1"/>
    </source>
</evidence>
<dbReference type="Gene3D" id="3.50.50.100">
    <property type="match status" value="1"/>
</dbReference>